<sequence length="123" mass="12852">MFPINDDAKDHRYPPPRSTAAVFPESSQPPPPPTTKSEAAAVVTWFSLHGSRRQIFSPLRSVLMLHPKPPVAAASPSSCSSPAASLLDSMSRITAAVAAFRAAATAGRYVAMAAIAESHQVGG</sequence>
<feature type="region of interest" description="Disordered" evidence="1">
    <location>
        <begin position="1"/>
        <end position="38"/>
    </location>
</feature>
<evidence type="ECO:0000313" key="2">
    <source>
        <dbReference type="EMBL" id="CAH1415760.1"/>
    </source>
</evidence>
<dbReference type="Proteomes" id="UP001157418">
    <property type="component" value="Unassembled WGS sequence"/>
</dbReference>
<evidence type="ECO:0000256" key="1">
    <source>
        <dbReference type="SAM" id="MobiDB-lite"/>
    </source>
</evidence>
<accession>A0AAU9LPE8</accession>
<feature type="compositionally biased region" description="Basic and acidic residues" evidence="1">
    <location>
        <begin position="1"/>
        <end position="13"/>
    </location>
</feature>
<name>A0AAU9LPE8_9ASTR</name>
<comment type="caution">
    <text evidence="2">The sequence shown here is derived from an EMBL/GenBank/DDBJ whole genome shotgun (WGS) entry which is preliminary data.</text>
</comment>
<protein>
    <submittedName>
        <fullName evidence="2">Uncharacterized protein</fullName>
    </submittedName>
</protein>
<gene>
    <name evidence="2" type="ORF">LVIROSA_LOCUS3583</name>
</gene>
<evidence type="ECO:0000313" key="3">
    <source>
        <dbReference type="Proteomes" id="UP001157418"/>
    </source>
</evidence>
<proteinExistence type="predicted"/>
<dbReference type="AlphaFoldDB" id="A0AAU9LPE8"/>
<dbReference type="EMBL" id="CAKMRJ010000002">
    <property type="protein sequence ID" value="CAH1415760.1"/>
    <property type="molecule type" value="Genomic_DNA"/>
</dbReference>
<reference evidence="2 3" key="1">
    <citation type="submission" date="2022-01" db="EMBL/GenBank/DDBJ databases">
        <authorList>
            <person name="Xiong W."/>
            <person name="Schranz E."/>
        </authorList>
    </citation>
    <scope>NUCLEOTIDE SEQUENCE [LARGE SCALE GENOMIC DNA]</scope>
</reference>
<keyword evidence="3" id="KW-1185">Reference proteome</keyword>
<organism evidence="2 3">
    <name type="scientific">Lactuca virosa</name>
    <dbReference type="NCBI Taxonomy" id="75947"/>
    <lineage>
        <taxon>Eukaryota</taxon>
        <taxon>Viridiplantae</taxon>
        <taxon>Streptophyta</taxon>
        <taxon>Embryophyta</taxon>
        <taxon>Tracheophyta</taxon>
        <taxon>Spermatophyta</taxon>
        <taxon>Magnoliopsida</taxon>
        <taxon>eudicotyledons</taxon>
        <taxon>Gunneridae</taxon>
        <taxon>Pentapetalae</taxon>
        <taxon>asterids</taxon>
        <taxon>campanulids</taxon>
        <taxon>Asterales</taxon>
        <taxon>Asteraceae</taxon>
        <taxon>Cichorioideae</taxon>
        <taxon>Cichorieae</taxon>
        <taxon>Lactucinae</taxon>
        <taxon>Lactuca</taxon>
    </lineage>
</organism>